<organism evidence="1 2">
    <name type="scientific">Microthlaspi erraticum</name>
    <dbReference type="NCBI Taxonomy" id="1685480"/>
    <lineage>
        <taxon>Eukaryota</taxon>
        <taxon>Viridiplantae</taxon>
        <taxon>Streptophyta</taxon>
        <taxon>Embryophyta</taxon>
        <taxon>Tracheophyta</taxon>
        <taxon>Spermatophyta</taxon>
        <taxon>Magnoliopsida</taxon>
        <taxon>eudicotyledons</taxon>
        <taxon>Gunneridae</taxon>
        <taxon>Pentapetalae</taxon>
        <taxon>rosids</taxon>
        <taxon>malvids</taxon>
        <taxon>Brassicales</taxon>
        <taxon>Brassicaceae</taxon>
        <taxon>Coluteocarpeae</taxon>
        <taxon>Microthlaspi</taxon>
    </lineage>
</organism>
<accession>A0A6D2HXW9</accession>
<gene>
    <name evidence="1" type="ORF">MERR_LOCUS5152</name>
</gene>
<evidence type="ECO:0008006" key="3">
    <source>
        <dbReference type="Google" id="ProtNLM"/>
    </source>
</evidence>
<comment type="caution">
    <text evidence="1">The sequence shown here is derived from an EMBL/GenBank/DDBJ whole genome shotgun (WGS) entry which is preliminary data.</text>
</comment>
<keyword evidence="2" id="KW-1185">Reference proteome</keyword>
<dbReference type="Proteomes" id="UP000467841">
    <property type="component" value="Unassembled WGS sequence"/>
</dbReference>
<evidence type="ECO:0000313" key="1">
    <source>
        <dbReference type="EMBL" id="CAA7017917.1"/>
    </source>
</evidence>
<protein>
    <recommendedName>
        <fullName evidence="3">RNase H type-1 domain-containing protein</fullName>
    </recommendedName>
</protein>
<evidence type="ECO:0000313" key="2">
    <source>
        <dbReference type="Proteomes" id="UP000467841"/>
    </source>
</evidence>
<proteinExistence type="predicted"/>
<dbReference type="EMBL" id="CACVBM020000333">
    <property type="protein sequence ID" value="CAA7017917.1"/>
    <property type="molecule type" value="Genomic_DNA"/>
</dbReference>
<sequence>MSGGRGISALKTELEALIWAMQCMVRHNKLMTPFETDCSDLVKMVTTPEECPLLPSYLKRSPDARRGSPHFPSSIYPGQTTRRQISVRALPTDVYYVNSVSPTWIPELF</sequence>
<name>A0A6D2HXW9_9BRAS</name>
<reference evidence="1" key="1">
    <citation type="submission" date="2020-01" db="EMBL/GenBank/DDBJ databases">
        <authorList>
            <person name="Mishra B."/>
        </authorList>
    </citation>
    <scope>NUCLEOTIDE SEQUENCE [LARGE SCALE GENOMIC DNA]</scope>
</reference>
<dbReference type="AlphaFoldDB" id="A0A6D2HXW9"/>